<protein>
    <submittedName>
        <fullName evidence="1">Sulfur carrier protein ThiS</fullName>
    </submittedName>
</protein>
<evidence type="ECO:0000313" key="2">
    <source>
        <dbReference type="Proteomes" id="UP000641025"/>
    </source>
</evidence>
<dbReference type="InterPro" id="IPR016155">
    <property type="entry name" value="Mopterin_synth/thiamin_S_b"/>
</dbReference>
<sequence>MNITTNGEAVSIDPLTVQQYLVSLGIDPRRVAVELNLDILPKAQYETTLLKEGDALEIVHFVGGGALRG</sequence>
<dbReference type="EMBL" id="JAEMHK010000003">
    <property type="protein sequence ID" value="MBJ6799582.1"/>
    <property type="molecule type" value="Genomic_DNA"/>
</dbReference>
<dbReference type="PANTHER" id="PTHR34472">
    <property type="entry name" value="SULFUR CARRIER PROTEIN THIS"/>
    <property type="match status" value="1"/>
</dbReference>
<dbReference type="NCBIfam" id="TIGR01683">
    <property type="entry name" value="thiS"/>
    <property type="match status" value="1"/>
</dbReference>
<proteinExistence type="predicted"/>
<accession>A0ABS0YQ43</accession>
<dbReference type="SUPFAM" id="SSF54285">
    <property type="entry name" value="MoaD/ThiS"/>
    <property type="match status" value="1"/>
</dbReference>
<dbReference type="InterPro" id="IPR012675">
    <property type="entry name" value="Beta-grasp_dom_sf"/>
</dbReference>
<dbReference type="Proteomes" id="UP000641025">
    <property type="component" value="Unassembled WGS sequence"/>
</dbReference>
<dbReference type="Pfam" id="PF02597">
    <property type="entry name" value="ThiS"/>
    <property type="match status" value="1"/>
</dbReference>
<evidence type="ECO:0000313" key="1">
    <source>
        <dbReference type="EMBL" id="MBJ6799582.1"/>
    </source>
</evidence>
<dbReference type="CDD" id="cd00565">
    <property type="entry name" value="Ubl_ThiS"/>
    <property type="match status" value="1"/>
</dbReference>
<dbReference type="PANTHER" id="PTHR34472:SF1">
    <property type="entry name" value="SULFUR CARRIER PROTEIN THIS"/>
    <property type="match status" value="1"/>
</dbReference>
<dbReference type="InterPro" id="IPR003749">
    <property type="entry name" value="ThiS/MoaD-like"/>
</dbReference>
<dbReference type="RefSeq" id="WP_199394094.1">
    <property type="nucleotide sequence ID" value="NZ_JAEMHK010000003.1"/>
</dbReference>
<comment type="caution">
    <text evidence="1">The sequence shown here is derived from an EMBL/GenBank/DDBJ whole genome shotgun (WGS) entry which is preliminary data.</text>
</comment>
<dbReference type="Gene3D" id="3.10.20.30">
    <property type="match status" value="1"/>
</dbReference>
<keyword evidence="2" id="KW-1185">Reference proteome</keyword>
<reference evidence="1 2" key="1">
    <citation type="submission" date="2020-12" db="EMBL/GenBank/DDBJ databases">
        <title>Geomonas sp. Red259, isolated from paddy soil.</title>
        <authorList>
            <person name="Xu Z."/>
            <person name="Zhang Z."/>
            <person name="Masuda Y."/>
            <person name="Itoh H."/>
            <person name="Senoo K."/>
        </authorList>
    </citation>
    <scope>NUCLEOTIDE SEQUENCE [LARGE SCALE GENOMIC DNA]</scope>
    <source>
        <strain evidence="1 2">Red259</strain>
    </source>
</reference>
<organism evidence="1 2">
    <name type="scientific">Geomonas propionica</name>
    <dbReference type="NCBI Taxonomy" id="2798582"/>
    <lineage>
        <taxon>Bacteria</taxon>
        <taxon>Pseudomonadati</taxon>
        <taxon>Thermodesulfobacteriota</taxon>
        <taxon>Desulfuromonadia</taxon>
        <taxon>Geobacterales</taxon>
        <taxon>Geobacteraceae</taxon>
        <taxon>Geomonas</taxon>
    </lineage>
</organism>
<name>A0ABS0YQ43_9BACT</name>
<dbReference type="InterPro" id="IPR010035">
    <property type="entry name" value="Thi_S"/>
</dbReference>
<gene>
    <name evidence="1" type="primary">thiS</name>
    <name evidence="1" type="ORF">JFN90_05475</name>
</gene>